<evidence type="ECO:0000256" key="7">
    <source>
        <dbReference type="RuleBase" id="RU003346"/>
    </source>
</evidence>
<feature type="domain" description="Major facilitator superfamily (MFS) profile" evidence="10">
    <location>
        <begin position="14"/>
        <end position="460"/>
    </location>
</feature>
<protein>
    <submittedName>
        <fullName evidence="11">General substrate transporter</fullName>
    </submittedName>
</protein>
<keyword evidence="3 7" id="KW-0813">Transport</keyword>
<evidence type="ECO:0000259" key="10">
    <source>
        <dbReference type="PROSITE" id="PS50850"/>
    </source>
</evidence>
<dbReference type="PRINTS" id="PR00171">
    <property type="entry name" value="SUGRTRNSPORT"/>
</dbReference>
<comment type="subcellular location">
    <subcellularLocation>
        <location evidence="1">Membrane</location>
        <topology evidence="1">Multi-pass membrane protein</topology>
    </subcellularLocation>
</comment>
<feature type="transmembrane region" description="Helical" evidence="8">
    <location>
        <begin position="67"/>
        <end position="88"/>
    </location>
</feature>
<comment type="caution">
    <text evidence="11">The sequence shown here is derived from an EMBL/GenBank/DDBJ whole genome shotgun (WGS) entry which is preliminary data.</text>
</comment>
<evidence type="ECO:0000313" key="11">
    <source>
        <dbReference type="EMBL" id="KAL2834656.1"/>
    </source>
</evidence>
<reference evidence="11 12" key="1">
    <citation type="submission" date="2024-07" db="EMBL/GenBank/DDBJ databases">
        <title>Section-level genome sequencing and comparative genomics of Aspergillus sections Usti and Cavernicolus.</title>
        <authorList>
            <consortium name="Lawrence Berkeley National Laboratory"/>
            <person name="Nybo J.L."/>
            <person name="Vesth T.C."/>
            <person name="Theobald S."/>
            <person name="Frisvad J.C."/>
            <person name="Larsen T.O."/>
            <person name="Kjaerboelling I."/>
            <person name="Rothschild-Mancinelli K."/>
            <person name="Lyhne E.K."/>
            <person name="Kogle M.E."/>
            <person name="Barry K."/>
            <person name="Clum A."/>
            <person name="Na H."/>
            <person name="Ledsgaard L."/>
            <person name="Lin J."/>
            <person name="Lipzen A."/>
            <person name="Kuo A."/>
            <person name="Riley R."/>
            <person name="Mondo S."/>
            <person name="Labutti K."/>
            <person name="Haridas S."/>
            <person name="Pangalinan J."/>
            <person name="Salamov A.A."/>
            <person name="Simmons B.A."/>
            <person name="Magnuson J.K."/>
            <person name="Chen J."/>
            <person name="Drula E."/>
            <person name="Henrissat B."/>
            <person name="Wiebenga A."/>
            <person name="Lubbers R.J."/>
            <person name="Gomes A.C."/>
            <person name="Makela M.R."/>
            <person name="Stajich J."/>
            <person name="Grigoriev I.V."/>
            <person name="Mortensen U.H."/>
            <person name="De Vries R.P."/>
            <person name="Baker S.E."/>
            <person name="Andersen M.R."/>
        </authorList>
    </citation>
    <scope>NUCLEOTIDE SEQUENCE [LARGE SCALE GENOMIC DNA]</scope>
    <source>
        <strain evidence="11 12">CBS 123904</strain>
    </source>
</reference>
<keyword evidence="5 8" id="KW-1133">Transmembrane helix</keyword>
<feature type="transmembrane region" description="Helical" evidence="8">
    <location>
        <begin position="123"/>
        <end position="141"/>
    </location>
</feature>
<dbReference type="InterPro" id="IPR003663">
    <property type="entry name" value="Sugar/inositol_transpt"/>
</dbReference>
<feature type="transmembrane region" description="Helical" evidence="8">
    <location>
        <begin position="183"/>
        <end position="206"/>
    </location>
</feature>
<comment type="similarity">
    <text evidence="2 7">Belongs to the major facilitator superfamily. Sugar transporter (TC 2.A.1.1) family.</text>
</comment>
<dbReference type="EMBL" id="JBFXLU010000218">
    <property type="protein sequence ID" value="KAL2834656.1"/>
    <property type="molecule type" value="Genomic_DNA"/>
</dbReference>
<dbReference type="Gene3D" id="1.20.1250.20">
    <property type="entry name" value="MFS general substrate transporter like domains"/>
    <property type="match status" value="1"/>
</dbReference>
<proteinExistence type="inferred from homology"/>
<evidence type="ECO:0000256" key="1">
    <source>
        <dbReference type="ARBA" id="ARBA00004141"/>
    </source>
</evidence>
<dbReference type="SUPFAM" id="SSF103473">
    <property type="entry name" value="MFS general substrate transporter"/>
    <property type="match status" value="1"/>
</dbReference>
<dbReference type="InterPro" id="IPR050360">
    <property type="entry name" value="MFS_Sugar_Transporters"/>
</dbReference>
<sequence>MENPGNNRVLWAQILLVLAPSYVVFGYNQAGLGGLVDFPSWVQKFPETDTIHTTGARKSHNSTVQGAVVASYTIGALFGSLACTWIGNRLGRRRTIFLGACVCFVGQTLECTAYSLAHLVVGRVVLGFGVGVLSATVPVWISECCPPEKRGRNVVLVGMFIALGFATSQWVNFGFYHIENRAASWRGALTIPFLFIFIIMLTVFSLPESPRWLVLTHRSDSARFALATLRGKDVDSPDIIAEVSDIELALEEHGNLKLKDIFTMTEEKLFYRFMLCVMLQFFQQMTGGTLISVYTSIIFQDNLNLGASTSKILAACALTWKFLSCFVSFWTIDRLGRRLALMISGGGMAACMVAMAVSTYFSATSHAASIAMAFFVFLYNFFLPVGFLGANFLYTTEVAPSRLRVAMQAISTANQWLWMFVVAMITPVAIADIGWRYYIVYAVVGTLVVPSIYLFYPETMGRDLEELDEIFREGESIFDVVRMSKTLPRRRSVASRLAGEVEGKVHVEEIS</sequence>
<dbReference type="InterPro" id="IPR005829">
    <property type="entry name" value="Sugar_transporter_CS"/>
</dbReference>
<dbReference type="PANTHER" id="PTHR48022:SF45">
    <property type="entry name" value="MAJOR FACILITATOR SUPERFAMILY (MFS) PROFILE DOMAIN-CONTAINING PROTEIN-RELATED"/>
    <property type="match status" value="1"/>
</dbReference>
<feature type="transmembrane region" description="Helical" evidence="8">
    <location>
        <begin position="153"/>
        <end position="171"/>
    </location>
</feature>
<feature type="transmembrane region" description="Helical" evidence="8">
    <location>
        <begin position="437"/>
        <end position="456"/>
    </location>
</feature>
<feature type="transmembrane region" description="Helical" evidence="8">
    <location>
        <begin position="339"/>
        <end position="361"/>
    </location>
</feature>
<evidence type="ECO:0000256" key="5">
    <source>
        <dbReference type="ARBA" id="ARBA00022989"/>
    </source>
</evidence>
<accession>A0ABR4J438</accession>
<dbReference type="Proteomes" id="UP001610446">
    <property type="component" value="Unassembled WGS sequence"/>
</dbReference>
<evidence type="ECO:0000256" key="9">
    <source>
        <dbReference type="SAM" id="SignalP"/>
    </source>
</evidence>
<feature type="transmembrane region" description="Helical" evidence="8">
    <location>
        <begin position="95"/>
        <end position="117"/>
    </location>
</feature>
<keyword evidence="12" id="KW-1185">Reference proteome</keyword>
<dbReference type="InterPro" id="IPR020846">
    <property type="entry name" value="MFS_dom"/>
</dbReference>
<dbReference type="PROSITE" id="PS00216">
    <property type="entry name" value="SUGAR_TRANSPORT_1"/>
    <property type="match status" value="1"/>
</dbReference>
<evidence type="ECO:0000256" key="6">
    <source>
        <dbReference type="ARBA" id="ARBA00023136"/>
    </source>
</evidence>
<organism evidence="11 12">
    <name type="scientific">Aspergillus pseudoustus</name>
    <dbReference type="NCBI Taxonomy" id="1810923"/>
    <lineage>
        <taxon>Eukaryota</taxon>
        <taxon>Fungi</taxon>
        <taxon>Dikarya</taxon>
        <taxon>Ascomycota</taxon>
        <taxon>Pezizomycotina</taxon>
        <taxon>Eurotiomycetes</taxon>
        <taxon>Eurotiomycetidae</taxon>
        <taxon>Eurotiales</taxon>
        <taxon>Aspergillaceae</taxon>
        <taxon>Aspergillus</taxon>
        <taxon>Aspergillus subgen. Nidulantes</taxon>
    </lineage>
</organism>
<dbReference type="NCBIfam" id="TIGR00879">
    <property type="entry name" value="SP"/>
    <property type="match status" value="1"/>
</dbReference>
<evidence type="ECO:0000256" key="8">
    <source>
        <dbReference type="SAM" id="Phobius"/>
    </source>
</evidence>
<dbReference type="PROSITE" id="PS50850">
    <property type="entry name" value="MFS"/>
    <property type="match status" value="1"/>
</dbReference>
<dbReference type="InterPro" id="IPR036259">
    <property type="entry name" value="MFS_trans_sf"/>
</dbReference>
<evidence type="ECO:0000256" key="3">
    <source>
        <dbReference type="ARBA" id="ARBA00022448"/>
    </source>
</evidence>
<feature type="transmembrane region" description="Helical" evidence="8">
    <location>
        <begin position="269"/>
        <end position="292"/>
    </location>
</feature>
<dbReference type="PANTHER" id="PTHR48022">
    <property type="entry name" value="PLASTIDIC GLUCOSE TRANSPORTER 4"/>
    <property type="match status" value="1"/>
</dbReference>
<feature type="transmembrane region" description="Helical" evidence="8">
    <location>
        <begin position="367"/>
        <end position="394"/>
    </location>
</feature>
<dbReference type="InterPro" id="IPR005828">
    <property type="entry name" value="MFS_sugar_transport-like"/>
</dbReference>
<keyword evidence="9" id="KW-0732">Signal</keyword>
<keyword evidence="6 8" id="KW-0472">Membrane</keyword>
<feature type="chain" id="PRO_5045836071" evidence="9">
    <location>
        <begin position="27"/>
        <end position="511"/>
    </location>
</feature>
<name>A0ABR4J438_9EURO</name>
<dbReference type="Pfam" id="PF00083">
    <property type="entry name" value="Sugar_tr"/>
    <property type="match status" value="1"/>
</dbReference>
<feature type="signal peptide" evidence="9">
    <location>
        <begin position="1"/>
        <end position="26"/>
    </location>
</feature>
<gene>
    <name evidence="11" type="ORF">BJY01DRAFT_259469</name>
</gene>
<evidence type="ECO:0000256" key="2">
    <source>
        <dbReference type="ARBA" id="ARBA00010992"/>
    </source>
</evidence>
<feature type="transmembrane region" description="Helical" evidence="8">
    <location>
        <begin position="415"/>
        <end position="431"/>
    </location>
</feature>
<evidence type="ECO:0000313" key="12">
    <source>
        <dbReference type="Proteomes" id="UP001610446"/>
    </source>
</evidence>
<keyword evidence="4 8" id="KW-0812">Transmembrane</keyword>
<evidence type="ECO:0000256" key="4">
    <source>
        <dbReference type="ARBA" id="ARBA00022692"/>
    </source>
</evidence>
<feature type="transmembrane region" description="Helical" evidence="8">
    <location>
        <begin position="312"/>
        <end position="332"/>
    </location>
</feature>